<dbReference type="EMBL" id="CAJNOQ010004670">
    <property type="protein sequence ID" value="CAF1069187.1"/>
    <property type="molecule type" value="Genomic_DNA"/>
</dbReference>
<evidence type="ECO:0000313" key="1">
    <source>
        <dbReference type="EMBL" id="CAF1069187.1"/>
    </source>
</evidence>
<keyword evidence="3" id="KW-1185">Reference proteome</keyword>
<reference evidence="1" key="1">
    <citation type="submission" date="2021-02" db="EMBL/GenBank/DDBJ databases">
        <authorList>
            <person name="Nowell W R."/>
        </authorList>
    </citation>
    <scope>NUCLEOTIDE SEQUENCE</scope>
</reference>
<sequence length="316" mass="36901">NEKYGSRKPTIPRSIMNDIDERAKTTTASNLYRELVTNPQLSYLIKNKQQIADRRKAILRSTRVSRDEIFNIFELHLNNPIYIKYYTLVPYLNVVCLDDESVLIFKKLLKQSKSLVVLSYDTTFQLTDAYVSGLVYRNSMFVDRPAILLGCVLVTDDETAFQNSFRKFFPHLRLFQCWNHKMKNIRRSMYKAHKKKQEKKSDDNVVELIVDPIVQLNTINDEHLSDAESSDELTDVEDEIAGDEITTTTSIKETLTEKASRYLTSNHYSQMILYFHLKLNWVLRKNSGTNRLFVISIIEFYQKLSSLVSMSCKMVF</sequence>
<evidence type="ECO:0000313" key="2">
    <source>
        <dbReference type="EMBL" id="CAF3836497.1"/>
    </source>
</evidence>
<evidence type="ECO:0000313" key="3">
    <source>
        <dbReference type="Proteomes" id="UP000663829"/>
    </source>
</evidence>
<feature type="non-terminal residue" evidence="1">
    <location>
        <position position="1"/>
    </location>
</feature>
<gene>
    <name evidence="1" type="ORF">GPM918_LOCUS17183</name>
    <name evidence="2" type="ORF">SRO942_LOCUS17182</name>
</gene>
<dbReference type="EMBL" id="CAJOBC010004670">
    <property type="protein sequence ID" value="CAF3836497.1"/>
    <property type="molecule type" value="Genomic_DNA"/>
</dbReference>
<organism evidence="1 3">
    <name type="scientific">Didymodactylos carnosus</name>
    <dbReference type="NCBI Taxonomy" id="1234261"/>
    <lineage>
        <taxon>Eukaryota</taxon>
        <taxon>Metazoa</taxon>
        <taxon>Spiralia</taxon>
        <taxon>Gnathifera</taxon>
        <taxon>Rotifera</taxon>
        <taxon>Eurotatoria</taxon>
        <taxon>Bdelloidea</taxon>
        <taxon>Philodinida</taxon>
        <taxon>Philodinidae</taxon>
        <taxon>Didymodactylos</taxon>
    </lineage>
</organism>
<name>A0A814LW42_9BILA</name>
<evidence type="ECO:0008006" key="4">
    <source>
        <dbReference type="Google" id="ProtNLM"/>
    </source>
</evidence>
<accession>A0A814LW42</accession>
<dbReference type="AlphaFoldDB" id="A0A814LW42"/>
<dbReference type="Proteomes" id="UP000663829">
    <property type="component" value="Unassembled WGS sequence"/>
</dbReference>
<protein>
    <recommendedName>
        <fullName evidence="4">MULE transposase domain-containing protein</fullName>
    </recommendedName>
</protein>
<dbReference type="Proteomes" id="UP000681722">
    <property type="component" value="Unassembled WGS sequence"/>
</dbReference>
<proteinExistence type="predicted"/>
<comment type="caution">
    <text evidence="1">The sequence shown here is derived from an EMBL/GenBank/DDBJ whole genome shotgun (WGS) entry which is preliminary data.</text>
</comment>